<evidence type="ECO:0000313" key="4">
    <source>
        <dbReference type="Proteomes" id="UP001213000"/>
    </source>
</evidence>
<dbReference type="EMBL" id="JANIEX010001551">
    <property type="protein sequence ID" value="KAJ3556727.1"/>
    <property type="molecule type" value="Genomic_DNA"/>
</dbReference>
<dbReference type="InterPro" id="IPR027417">
    <property type="entry name" value="P-loop_NTPase"/>
</dbReference>
<protein>
    <recommendedName>
        <fullName evidence="2">Nephrocystin 3-like N-terminal domain-containing protein</fullName>
    </recommendedName>
</protein>
<keyword evidence="1" id="KW-0677">Repeat</keyword>
<organism evidence="3 4">
    <name type="scientific">Leucocoprinus birnbaumii</name>
    <dbReference type="NCBI Taxonomy" id="56174"/>
    <lineage>
        <taxon>Eukaryota</taxon>
        <taxon>Fungi</taxon>
        <taxon>Dikarya</taxon>
        <taxon>Basidiomycota</taxon>
        <taxon>Agaricomycotina</taxon>
        <taxon>Agaricomycetes</taxon>
        <taxon>Agaricomycetidae</taxon>
        <taxon>Agaricales</taxon>
        <taxon>Agaricineae</taxon>
        <taxon>Agaricaceae</taxon>
        <taxon>Leucocoprinus</taxon>
    </lineage>
</organism>
<dbReference type="Pfam" id="PF24883">
    <property type="entry name" value="NPHP3_N"/>
    <property type="match status" value="1"/>
</dbReference>
<evidence type="ECO:0000256" key="1">
    <source>
        <dbReference type="ARBA" id="ARBA00022737"/>
    </source>
</evidence>
<reference evidence="3" key="1">
    <citation type="submission" date="2022-07" db="EMBL/GenBank/DDBJ databases">
        <title>Genome Sequence of Leucocoprinus birnbaumii.</title>
        <authorList>
            <person name="Buettner E."/>
        </authorList>
    </citation>
    <scope>NUCLEOTIDE SEQUENCE</scope>
    <source>
        <strain evidence="3">VT141</strain>
    </source>
</reference>
<evidence type="ECO:0000259" key="2">
    <source>
        <dbReference type="Pfam" id="PF24883"/>
    </source>
</evidence>
<accession>A0AAD5VFF0</accession>
<dbReference type="AlphaFoldDB" id="A0AAD5VFF0"/>
<comment type="caution">
    <text evidence="3">The sequence shown here is derived from an EMBL/GenBank/DDBJ whole genome shotgun (WGS) entry which is preliminary data.</text>
</comment>
<feature type="domain" description="Nephrocystin 3-like N-terminal" evidence="2">
    <location>
        <begin position="108"/>
        <end position="227"/>
    </location>
</feature>
<name>A0AAD5VFF0_9AGAR</name>
<dbReference type="SUPFAM" id="SSF52540">
    <property type="entry name" value="P-loop containing nucleoside triphosphate hydrolases"/>
    <property type="match status" value="1"/>
</dbReference>
<dbReference type="InterPro" id="IPR056884">
    <property type="entry name" value="NPHP3-like_N"/>
</dbReference>
<proteinExistence type="predicted"/>
<gene>
    <name evidence="3" type="ORF">NP233_g11912</name>
</gene>
<sequence>MPTEYVPHSDSSTSSFSHCILDRPHFEDKTYITNIQVQNVIHDYTTSFIERTSEDFQSSGIRLLRKVLDTTIMLYSFTRPAAPPCFEGIMSPKIRKLVDAILEDHAQPPGVISVYGPVGVGKSINARSFSERLAEEGKLACAVFLPHQCLREGHFHSKKVLPTIAYHIAVEDEAFGRALGKSICRNPALLEEAIPQQFYNLLVAPSREIQPKKVKRFIVVDGIEQFRGNAVQEIIDASATPGFGPIELTISRELDSIIERLLVGGLGQIGKEHGFAPPWPSRKLIDAFIERAGGFPLYAASLVDFVRTQRTDPKQLLQTILDNREWILPQVDEHYTLFLQNLTPAILDKAQKILLAVSILPHRRTHLATINQFLNIPEREIDVVCRTLRPVLQLIDGGANGYKISFYHSTFMEFMQDLTRSKGLSLWSCAENVRCSLLTRLKAVQENAGQEDFVTSSITACIEVESVPELNRFIPDMGRLMQNLPDADRHKIIRSVQERSRILFIIDRIRKPPYANMDSSYILGRGSRRAYCWGAADRDYFVLTPPQHPLTRLLSYLIPPRPH</sequence>
<dbReference type="Gene3D" id="3.40.50.300">
    <property type="entry name" value="P-loop containing nucleotide triphosphate hydrolases"/>
    <property type="match status" value="1"/>
</dbReference>
<evidence type="ECO:0000313" key="3">
    <source>
        <dbReference type="EMBL" id="KAJ3556727.1"/>
    </source>
</evidence>
<dbReference type="Proteomes" id="UP001213000">
    <property type="component" value="Unassembled WGS sequence"/>
</dbReference>
<keyword evidence="4" id="KW-1185">Reference proteome</keyword>